<organism evidence="1 2">
    <name type="scientific">Pedobacter ureilyticus</name>
    <dbReference type="NCBI Taxonomy" id="1393051"/>
    <lineage>
        <taxon>Bacteria</taxon>
        <taxon>Pseudomonadati</taxon>
        <taxon>Bacteroidota</taxon>
        <taxon>Sphingobacteriia</taxon>
        <taxon>Sphingobacteriales</taxon>
        <taxon>Sphingobacteriaceae</taxon>
        <taxon>Pedobacter</taxon>
    </lineage>
</organism>
<sequence length="247" mass="28227">MRRPEISGVIVDYDKNPIANCKVGEALTDQNGKFTLPEMRYNAFLPTEIFAMEAPPLMVLEPIEKEGYEKDEISIFHSRGGGQPKGAKSVMDTIFLRKINQQFDIPALLKNSEWQLGYTKNADTLLLVKNGFKEWCKTDRCNPFYSEYQGLTDNYYTGAKNLPEGMIRRLIDLKFGNEKSEVKVNRICQYTSTFEGPNKEPDTLITKGTWQATNQTIQLNIAKITEISGNFKISDVDLYQMKLTRLK</sequence>
<comment type="caution">
    <text evidence="1">The sequence shown here is derived from an EMBL/GenBank/DDBJ whole genome shotgun (WGS) entry which is preliminary data.</text>
</comment>
<protein>
    <recommendedName>
        <fullName evidence="3">Carboxypeptidase regulatory-like domain-containing protein</fullName>
    </recommendedName>
</protein>
<evidence type="ECO:0000313" key="2">
    <source>
        <dbReference type="Proteomes" id="UP001517247"/>
    </source>
</evidence>
<accession>A0ABW9J6M4</accession>
<evidence type="ECO:0008006" key="3">
    <source>
        <dbReference type="Google" id="ProtNLM"/>
    </source>
</evidence>
<gene>
    <name evidence="1" type="ORF">E6A44_004945</name>
</gene>
<dbReference type="Proteomes" id="UP001517247">
    <property type="component" value="Unassembled WGS sequence"/>
</dbReference>
<dbReference type="RefSeq" id="WP_138722017.1">
    <property type="nucleotide sequence ID" value="NZ_SSHJ02000001.1"/>
</dbReference>
<keyword evidence="2" id="KW-1185">Reference proteome</keyword>
<evidence type="ECO:0000313" key="1">
    <source>
        <dbReference type="EMBL" id="MFN0254907.1"/>
    </source>
</evidence>
<proteinExistence type="predicted"/>
<name>A0ABW9J6M4_9SPHI</name>
<reference evidence="1 2" key="1">
    <citation type="submission" date="2024-12" db="EMBL/GenBank/DDBJ databases">
        <authorList>
            <person name="Hu S."/>
        </authorList>
    </citation>
    <scope>NUCLEOTIDE SEQUENCE [LARGE SCALE GENOMIC DNA]</scope>
    <source>
        <strain evidence="1 2">THG-T11</strain>
    </source>
</reference>
<dbReference type="EMBL" id="SSHJ02000001">
    <property type="protein sequence ID" value="MFN0254907.1"/>
    <property type="molecule type" value="Genomic_DNA"/>
</dbReference>